<proteinExistence type="predicted"/>
<dbReference type="EMBL" id="BLWD01000002">
    <property type="protein sequence ID" value="GFN09371.1"/>
    <property type="molecule type" value="Genomic_DNA"/>
</dbReference>
<protein>
    <submittedName>
        <fullName evidence="1">Uncharacterized protein</fullName>
    </submittedName>
</protein>
<reference evidence="1 2" key="1">
    <citation type="submission" date="2020-05" db="EMBL/GenBank/DDBJ databases">
        <title>Whole genome shotgun sequence of Streptomyces microflavus NBRC 13062.</title>
        <authorList>
            <person name="Komaki H."/>
            <person name="Tamura T."/>
        </authorList>
    </citation>
    <scope>NUCLEOTIDE SEQUENCE [LARGE SCALE GENOMIC DNA]</scope>
    <source>
        <strain evidence="1 2">NBRC 13062</strain>
    </source>
</reference>
<name>A0A7J0D3R0_STRMI</name>
<evidence type="ECO:0000313" key="1">
    <source>
        <dbReference type="EMBL" id="GFN09371.1"/>
    </source>
</evidence>
<comment type="caution">
    <text evidence="1">The sequence shown here is derived from an EMBL/GenBank/DDBJ whole genome shotgun (WGS) entry which is preliminary data.</text>
</comment>
<accession>A0A7J0D3R0</accession>
<sequence length="146" mass="16196">MPSALAVPRANPEARRMLSTVANTRDPATWEKQIKPGGMANVPFVDFREGPEGDNCRASRNWAQHQVVECAGQFKFAEHTPEPTDAFPAATWSSFTVVELDFAGLHHRVRRRHLGIGLFRADERDHFHCGLRSGALSQSVLFGADT</sequence>
<dbReference type="AlphaFoldDB" id="A0A7J0D3R0"/>
<gene>
    <name evidence="1" type="ORF">Smic_79270</name>
</gene>
<evidence type="ECO:0000313" key="2">
    <source>
        <dbReference type="Proteomes" id="UP000498740"/>
    </source>
</evidence>
<dbReference type="Proteomes" id="UP000498740">
    <property type="component" value="Unassembled WGS sequence"/>
</dbReference>
<organism evidence="1 2">
    <name type="scientific">Streptomyces microflavus</name>
    <name type="common">Streptomyces lipmanii</name>
    <dbReference type="NCBI Taxonomy" id="1919"/>
    <lineage>
        <taxon>Bacteria</taxon>
        <taxon>Bacillati</taxon>
        <taxon>Actinomycetota</taxon>
        <taxon>Actinomycetes</taxon>
        <taxon>Kitasatosporales</taxon>
        <taxon>Streptomycetaceae</taxon>
        <taxon>Streptomyces</taxon>
    </lineage>
</organism>